<keyword evidence="2" id="KW-1185">Reference proteome</keyword>
<name>A0A346XS51_9ACTN</name>
<proteinExistence type="predicted"/>
<gene>
    <name evidence="1" type="ORF">DVS28_a0341</name>
</gene>
<dbReference type="InterPro" id="IPR017601">
    <property type="entry name" value="DGQHR-contain_dom"/>
</dbReference>
<dbReference type="CDD" id="cd16413">
    <property type="entry name" value="DGQHR_domain"/>
    <property type="match status" value="1"/>
</dbReference>
<dbReference type="EMBL" id="CP031165">
    <property type="protein sequence ID" value="AXV05048.1"/>
    <property type="molecule type" value="Genomic_DNA"/>
</dbReference>
<protein>
    <submittedName>
        <fullName evidence="1">TgtA5 cluster protein 1</fullName>
    </submittedName>
</protein>
<dbReference type="RefSeq" id="WP_114589909.1">
    <property type="nucleotide sequence ID" value="NZ_CP031165.1"/>
</dbReference>
<dbReference type="NCBIfam" id="NF041060">
    <property type="entry name" value="DpdB"/>
    <property type="match status" value="1"/>
</dbReference>
<sequence length="370" mass="41804">MTTTTTIRVPAIEIKQGENRTLYSFAVDAKSIHDFASVTRAKRDEANAVEGYQRPEAVKHIRAIKDYLEAEDPMIPNALVVAFDSRVKFTPLAAADEVGYASHGHLEIPIVNGSGEDKPGFIVDGQQRSAAVREANVGAFPMAVTAFITDSLEEQRAQFILVNSTKPLPKGLIHELLPTTQAKLPRLLERKRFPAYLLERLNYDTDSPMHLRIRTSTNPDGIIKDNSVLRMVDNSLTEGGLYRFRDPFTGAGDEEPMLAILKNYWTAVAKVFPEAWEETPRRSRLVHGAGVIAMGFLMDAILDREYDVRVPTIETFETEIRSIEEVCRWTRGFWEFGPGVERRWNELQNTSKDQQLLSNYLLAQYRMTST</sequence>
<organism evidence="1 2">
    <name type="scientific">Euzebya pacifica</name>
    <dbReference type="NCBI Taxonomy" id="1608957"/>
    <lineage>
        <taxon>Bacteria</taxon>
        <taxon>Bacillati</taxon>
        <taxon>Actinomycetota</taxon>
        <taxon>Nitriliruptoria</taxon>
        <taxon>Euzebyales</taxon>
    </lineage>
</organism>
<dbReference type="Pfam" id="PF14072">
    <property type="entry name" value="DndB"/>
    <property type="match status" value="1"/>
</dbReference>
<accession>A0A346XS51</accession>
<reference evidence="1 2" key="1">
    <citation type="submission" date="2018-09" db="EMBL/GenBank/DDBJ databases">
        <title>Complete genome sequence of Euzebya sp. DY32-46 isolated from seawater of Pacific Ocean.</title>
        <authorList>
            <person name="Xu L."/>
            <person name="Wu Y.-H."/>
            <person name="Xu X.-W."/>
        </authorList>
    </citation>
    <scope>NUCLEOTIDE SEQUENCE [LARGE SCALE GENOMIC DNA]</scope>
    <source>
        <strain evidence="1 2">DY32-46</strain>
    </source>
</reference>
<dbReference type="Proteomes" id="UP000264006">
    <property type="component" value="Chromosome"/>
</dbReference>
<dbReference type="InterPro" id="IPR017642">
    <property type="entry name" value="DNA_S_mod_DndB"/>
</dbReference>
<dbReference type="NCBIfam" id="TIGR03187">
    <property type="entry name" value="DGQHR"/>
    <property type="match status" value="1"/>
</dbReference>
<evidence type="ECO:0000313" key="2">
    <source>
        <dbReference type="Proteomes" id="UP000264006"/>
    </source>
</evidence>
<dbReference type="OrthoDB" id="237364at2"/>
<dbReference type="AlphaFoldDB" id="A0A346XS51"/>
<evidence type="ECO:0000313" key="1">
    <source>
        <dbReference type="EMBL" id="AXV05048.1"/>
    </source>
</evidence>
<dbReference type="KEGG" id="euz:DVS28_a0341"/>